<reference evidence="1 2" key="1">
    <citation type="submission" date="2018-02" db="EMBL/GenBank/DDBJ databases">
        <title>Genome sequence of the basidiomycete white-rot fungus Phlebia centrifuga.</title>
        <authorList>
            <person name="Granchi Z."/>
            <person name="Peng M."/>
            <person name="de Vries R.P."/>
            <person name="Hilden K."/>
            <person name="Makela M.R."/>
            <person name="Grigoriev I."/>
            <person name="Riley R."/>
        </authorList>
    </citation>
    <scope>NUCLEOTIDE SEQUENCE [LARGE SCALE GENOMIC DNA]</scope>
    <source>
        <strain evidence="1 2">FBCC195</strain>
    </source>
</reference>
<protein>
    <submittedName>
        <fullName evidence="1">Uncharacterized protein</fullName>
    </submittedName>
</protein>
<dbReference type="GO" id="GO:0007165">
    <property type="term" value="P:signal transduction"/>
    <property type="evidence" value="ECO:0007669"/>
    <property type="project" value="InterPro"/>
</dbReference>
<name>A0A2R6NWM3_9APHY</name>
<evidence type="ECO:0000313" key="1">
    <source>
        <dbReference type="EMBL" id="PSR78365.1"/>
    </source>
</evidence>
<dbReference type="InterPro" id="IPR036727">
    <property type="entry name" value="Olfactory_marker_sf"/>
</dbReference>
<proteinExistence type="predicted"/>
<keyword evidence="2" id="KW-1185">Reference proteome</keyword>
<evidence type="ECO:0000313" key="2">
    <source>
        <dbReference type="Proteomes" id="UP000186601"/>
    </source>
</evidence>
<sequence>MTRTSSYHLARQAQLARTMRLRLTQTPEQREAARRQEEAEIRWQHHLHQLDLEAQREALYQEWLVGLRRINQQAEERRHHRRERRLAQQPVIVDPEFTILRSGRKVRRMH</sequence>
<comment type="caution">
    <text evidence="1">The sequence shown here is derived from an EMBL/GenBank/DDBJ whole genome shotgun (WGS) entry which is preliminary data.</text>
</comment>
<dbReference type="Proteomes" id="UP000186601">
    <property type="component" value="Unassembled WGS sequence"/>
</dbReference>
<dbReference type="EMBL" id="MLYV02000748">
    <property type="protein sequence ID" value="PSR78365.1"/>
    <property type="molecule type" value="Genomic_DNA"/>
</dbReference>
<dbReference type="AlphaFoldDB" id="A0A2R6NWM3"/>
<gene>
    <name evidence="1" type="ORF">PHLCEN_2v7422</name>
</gene>
<accession>A0A2R6NWM3</accession>
<dbReference type="SUPFAM" id="SSF63697">
    <property type="entry name" value="Olfactory marker protein"/>
    <property type="match status" value="1"/>
</dbReference>
<organism evidence="1 2">
    <name type="scientific">Hermanssonia centrifuga</name>
    <dbReference type="NCBI Taxonomy" id="98765"/>
    <lineage>
        <taxon>Eukaryota</taxon>
        <taxon>Fungi</taxon>
        <taxon>Dikarya</taxon>
        <taxon>Basidiomycota</taxon>
        <taxon>Agaricomycotina</taxon>
        <taxon>Agaricomycetes</taxon>
        <taxon>Polyporales</taxon>
        <taxon>Meruliaceae</taxon>
        <taxon>Hermanssonia</taxon>
    </lineage>
</organism>